<keyword evidence="5 6" id="KW-0411">Iron-sulfur</keyword>
<dbReference type="EMBL" id="JANIDV010000004">
    <property type="protein sequence ID" value="MCX5616797.1"/>
    <property type="molecule type" value="Genomic_DNA"/>
</dbReference>
<comment type="subunit">
    <text evidence="6">Homodimer.</text>
</comment>
<evidence type="ECO:0000256" key="6">
    <source>
        <dbReference type="HAMAP-Rule" id="MF_02040"/>
    </source>
</evidence>
<gene>
    <name evidence="8" type="ORF">NQF87_07405</name>
</gene>
<dbReference type="InterPro" id="IPR033756">
    <property type="entry name" value="YlxH/NBP35"/>
</dbReference>
<dbReference type="InterPro" id="IPR019591">
    <property type="entry name" value="Mrp/NBP35_ATP-bd"/>
</dbReference>
<dbReference type="PANTHER" id="PTHR42961">
    <property type="entry name" value="IRON-SULFUR PROTEIN NUBPL"/>
    <property type="match status" value="1"/>
</dbReference>
<dbReference type="Gene3D" id="3.40.50.300">
    <property type="entry name" value="P-loop containing nucleotide triphosphate hydrolases"/>
    <property type="match status" value="1"/>
</dbReference>
<feature type="binding site" evidence="6">
    <location>
        <begin position="127"/>
        <end position="134"/>
    </location>
    <ligand>
        <name>ATP</name>
        <dbReference type="ChEBI" id="CHEBI:30616"/>
    </ligand>
</feature>
<proteinExistence type="inferred from homology"/>
<dbReference type="Proteomes" id="UP001165633">
    <property type="component" value="Unassembled WGS sequence"/>
</dbReference>
<dbReference type="Pfam" id="PF10609">
    <property type="entry name" value="ParA"/>
    <property type="match status" value="1"/>
</dbReference>
<evidence type="ECO:0000313" key="9">
    <source>
        <dbReference type="Proteomes" id="UP001165633"/>
    </source>
</evidence>
<evidence type="ECO:0000256" key="5">
    <source>
        <dbReference type="ARBA" id="ARBA00023014"/>
    </source>
</evidence>
<keyword evidence="9" id="KW-1185">Reference proteome</keyword>
<dbReference type="RefSeq" id="WP_266127767.1">
    <property type="nucleotide sequence ID" value="NZ_JANIDV010000004.1"/>
</dbReference>
<evidence type="ECO:0000256" key="1">
    <source>
        <dbReference type="ARBA" id="ARBA00022723"/>
    </source>
</evidence>
<dbReference type="CDD" id="cd02037">
    <property type="entry name" value="Mrp_NBP35"/>
    <property type="match status" value="1"/>
</dbReference>
<reference evidence="8" key="1">
    <citation type="submission" date="2022-07" db="EMBL/GenBank/DDBJ databases">
        <title>Bombella genomes.</title>
        <authorList>
            <person name="Harer L."/>
            <person name="Styblova S."/>
            <person name="Ehrmann M."/>
        </authorList>
    </citation>
    <scope>NUCLEOTIDE SEQUENCE</scope>
    <source>
        <strain evidence="8">TMW 2.2559</strain>
    </source>
</reference>
<evidence type="ECO:0000256" key="4">
    <source>
        <dbReference type="ARBA" id="ARBA00023004"/>
    </source>
</evidence>
<evidence type="ECO:0000256" key="2">
    <source>
        <dbReference type="ARBA" id="ARBA00022741"/>
    </source>
</evidence>
<protein>
    <recommendedName>
        <fullName evidence="6">Iron-sulfur cluster carrier protein</fullName>
    </recommendedName>
</protein>
<feature type="region of interest" description="Disordered" evidence="7">
    <location>
        <begin position="74"/>
        <end position="112"/>
    </location>
</feature>
<keyword evidence="2 6" id="KW-0547">Nucleotide-binding</keyword>
<keyword evidence="6" id="KW-0378">Hydrolase</keyword>
<sequence length="386" mass="41283">MTASDISSLKDHVARFLTSHGPTEQTTIEALTLEDGHAHLILRTTAQGAAFLQQASTTLEEQVTQHPAVSSLTLSLTAHRPASRQPERAGAAEGHRPLALGKRPTGRSAPPEACLPDVKAVIAVASGKGGVGKSTTAVNLACSLARLGARTGLLDADIYGPSLPHMLGEDQKPTVEDGRLRPLERWGMETMSIGYLVEKEQAMIWRGPMVMGALTQLMSDVSWGTLDVLVVDLPPGTGDAQLTLTRKLSDRLQADGAVIVSTPQDIALLDARRGVTLFEKTGTPVLGLIENMSYFCCPHCQEKTDLFGHGGARKEAEALNIPFLGEIPLLRDIRCSADEGTPLVLRDPEHPASQAYRAIARTLMDKLAISGQQAAPSSRHPDQPMK</sequence>
<keyword evidence="3 6" id="KW-0067">ATP-binding</keyword>
<organism evidence="8 9">
    <name type="scientific">Bombella dulcis</name>
    <dbReference type="NCBI Taxonomy" id="2967339"/>
    <lineage>
        <taxon>Bacteria</taxon>
        <taxon>Pseudomonadati</taxon>
        <taxon>Pseudomonadota</taxon>
        <taxon>Alphaproteobacteria</taxon>
        <taxon>Acetobacterales</taxon>
        <taxon>Acetobacteraceae</taxon>
        <taxon>Bombella</taxon>
    </lineage>
</organism>
<dbReference type="PANTHER" id="PTHR42961:SF2">
    <property type="entry name" value="IRON-SULFUR PROTEIN NUBPL"/>
    <property type="match status" value="1"/>
</dbReference>
<name>A0ABT3WCH8_9PROT</name>
<dbReference type="SUPFAM" id="SSF52540">
    <property type="entry name" value="P-loop containing nucleoside triphosphate hydrolases"/>
    <property type="match status" value="1"/>
</dbReference>
<dbReference type="InterPro" id="IPR000808">
    <property type="entry name" value="Mrp-like_CS"/>
</dbReference>
<dbReference type="GO" id="GO:0005524">
    <property type="term" value="F:ATP binding"/>
    <property type="evidence" value="ECO:0007669"/>
    <property type="project" value="UniProtKB-KW"/>
</dbReference>
<dbReference type="InterPro" id="IPR044304">
    <property type="entry name" value="NUBPL-like"/>
</dbReference>
<dbReference type="InterPro" id="IPR027417">
    <property type="entry name" value="P-loop_NTPase"/>
</dbReference>
<comment type="caution">
    <text evidence="8">The sequence shown here is derived from an EMBL/GenBank/DDBJ whole genome shotgun (WGS) entry which is preliminary data.</text>
</comment>
<evidence type="ECO:0000256" key="7">
    <source>
        <dbReference type="SAM" id="MobiDB-lite"/>
    </source>
</evidence>
<evidence type="ECO:0000256" key="3">
    <source>
        <dbReference type="ARBA" id="ARBA00022840"/>
    </source>
</evidence>
<comment type="function">
    <text evidence="6">Binds and transfers iron-sulfur (Fe-S) clusters to target apoproteins. Can hydrolyze ATP.</text>
</comment>
<comment type="similarity">
    <text evidence="6">Belongs to the Mrp/NBP35 ATP-binding proteins family.</text>
</comment>
<dbReference type="PROSITE" id="PS01215">
    <property type="entry name" value="MRP"/>
    <property type="match status" value="1"/>
</dbReference>
<keyword evidence="4 6" id="KW-0408">Iron</keyword>
<accession>A0ABT3WCH8</accession>
<keyword evidence="1 6" id="KW-0479">Metal-binding</keyword>
<dbReference type="HAMAP" id="MF_02040">
    <property type="entry name" value="Mrp_NBP35"/>
    <property type="match status" value="1"/>
</dbReference>
<evidence type="ECO:0000313" key="8">
    <source>
        <dbReference type="EMBL" id="MCX5616797.1"/>
    </source>
</evidence>